<feature type="compositionally biased region" description="Polar residues" evidence="1">
    <location>
        <begin position="601"/>
        <end position="612"/>
    </location>
</feature>
<evidence type="ECO:0000256" key="1">
    <source>
        <dbReference type="SAM" id="MobiDB-lite"/>
    </source>
</evidence>
<gene>
    <name evidence="2" type="ORF">BD410DRAFT_846159</name>
</gene>
<proteinExistence type="predicted"/>
<sequence length="666" mass="74084">MSRLRNELSNLVFSTLFQREECGAGGLTVGTATLSRRIASFAFAASRRVALTCTKPPMPPMPPGPYIAGAKWITSPNAVAMAPRTRFTDAEEAWIQAQMNEYIEKFKNTSRNADDTLWKSAKWSLFCEKFGSVLDEGETSAEVWKKRFFRKYTNAKNRAPTKSATSSLPPPTIVVPQDVTVDSARDLFIAEHKDEINDEVNKERQEKHLDHHAHVGMYQAATKQRWDSLHADERAVWVERAEALQNAEERWDDEQLRRNQQNIMNILSATFRGMIGPGPRWLGKVAFHLLYGYRDVDDIAQSGCITIGQDSEVSRFDQMAPNYQENVKDIWLKWCEENIPRDIGSRSAMKRDKNNMPILPDFNDEAVTLSEMRSTLKAFLEAVWYLIWPKSSDMELPPWDDIKAHPTDYLKSPLPGSLALSDPSSMDLSGILQLIEHIKTTQCNTPEVCAVQFRCKEDIDAAIRARTEADSDEEVLSTPLVRIQRAARRVVSDDDNDETPIPKPRSHTTSHDNIVPEVAITDSNTSAIVNGITTSREPIACNDALPGDAVNGSATDDAETSTERPPTAAKTCSADHADADIEATVAAKDTVKPKKKGRQAKQATVASTTPQIAPSKRKELRLQPKTQAIAVMALEAAAAALQRGTGLRRRATAVLVVNKFVTKCRS</sequence>
<evidence type="ECO:0000313" key="2">
    <source>
        <dbReference type="EMBL" id="TDL14304.1"/>
    </source>
</evidence>
<dbReference type="EMBL" id="ML170357">
    <property type="protein sequence ID" value="TDL14304.1"/>
    <property type="molecule type" value="Genomic_DNA"/>
</dbReference>
<feature type="region of interest" description="Disordered" evidence="1">
    <location>
        <begin position="539"/>
        <end position="574"/>
    </location>
</feature>
<feature type="region of interest" description="Disordered" evidence="1">
    <location>
        <begin position="588"/>
        <end position="620"/>
    </location>
</feature>
<keyword evidence="3" id="KW-1185">Reference proteome</keyword>
<dbReference type="AlphaFoldDB" id="A0A4Y7PFU6"/>
<organism evidence="2 3">
    <name type="scientific">Rickenella mellea</name>
    <dbReference type="NCBI Taxonomy" id="50990"/>
    <lineage>
        <taxon>Eukaryota</taxon>
        <taxon>Fungi</taxon>
        <taxon>Dikarya</taxon>
        <taxon>Basidiomycota</taxon>
        <taxon>Agaricomycotina</taxon>
        <taxon>Agaricomycetes</taxon>
        <taxon>Hymenochaetales</taxon>
        <taxon>Rickenellaceae</taxon>
        <taxon>Rickenella</taxon>
    </lineage>
</organism>
<protein>
    <submittedName>
        <fullName evidence="2">Uncharacterized protein</fullName>
    </submittedName>
</protein>
<evidence type="ECO:0000313" key="3">
    <source>
        <dbReference type="Proteomes" id="UP000294933"/>
    </source>
</evidence>
<dbReference type="OrthoDB" id="3067489at2759"/>
<dbReference type="VEuPathDB" id="FungiDB:BD410DRAFT_846159"/>
<dbReference type="STRING" id="50990.A0A4Y7PFU6"/>
<reference evidence="2 3" key="1">
    <citation type="submission" date="2018-06" db="EMBL/GenBank/DDBJ databases">
        <title>A transcriptomic atlas of mushroom development highlights an independent origin of complex multicellularity.</title>
        <authorList>
            <consortium name="DOE Joint Genome Institute"/>
            <person name="Krizsan K."/>
            <person name="Almasi E."/>
            <person name="Merenyi Z."/>
            <person name="Sahu N."/>
            <person name="Viragh M."/>
            <person name="Koszo T."/>
            <person name="Mondo S."/>
            <person name="Kiss B."/>
            <person name="Balint B."/>
            <person name="Kues U."/>
            <person name="Barry K."/>
            <person name="Hegedus J.C."/>
            <person name="Henrissat B."/>
            <person name="Johnson J."/>
            <person name="Lipzen A."/>
            <person name="Ohm R."/>
            <person name="Nagy I."/>
            <person name="Pangilinan J."/>
            <person name="Yan J."/>
            <person name="Xiong Y."/>
            <person name="Grigoriev I.V."/>
            <person name="Hibbett D.S."/>
            <person name="Nagy L.G."/>
        </authorList>
    </citation>
    <scope>NUCLEOTIDE SEQUENCE [LARGE SCALE GENOMIC DNA]</scope>
    <source>
        <strain evidence="2 3">SZMC22713</strain>
    </source>
</reference>
<feature type="region of interest" description="Disordered" evidence="1">
    <location>
        <begin position="487"/>
        <end position="519"/>
    </location>
</feature>
<dbReference type="Proteomes" id="UP000294933">
    <property type="component" value="Unassembled WGS sequence"/>
</dbReference>
<accession>A0A4Y7PFU6</accession>
<name>A0A4Y7PFU6_9AGAM</name>